<feature type="region of interest" description="Disordered" evidence="12">
    <location>
        <begin position="560"/>
        <end position="649"/>
    </location>
</feature>
<evidence type="ECO:0000313" key="15">
    <source>
        <dbReference type="EMBL" id="JAP85819.1"/>
    </source>
</evidence>
<feature type="region of interest" description="Disordered" evidence="12">
    <location>
        <begin position="93"/>
        <end position="113"/>
    </location>
</feature>
<keyword evidence="6" id="KW-0472">Membrane</keyword>
<dbReference type="InterPro" id="IPR008979">
    <property type="entry name" value="Galactose-bd-like_sf"/>
</dbReference>
<keyword evidence="4" id="KW-0256">Endoplasmic reticulum</keyword>
<evidence type="ECO:0000256" key="3">
    <source>
        <dbReference type="ARBA" id="ARBA00022729"/>
    </source>
</evidence>
<comment type="similarity">
    <text evidence="9">Belongs to the SLP1 family.</text>
</comment>
<dbReference type="PROSITE" id="PS51469">
    <property type="entry name" value="SUN"/>
    <property type="match status" value="1"/>
</dbReference>
<evidence type="ECO:0000256" key="2">
    <source>
        <dbReference type="ARBA" id="ARBA00022692"/>
    </source>
</evidence>
<dbReference type="PANTHER" id="PTHR12953:SF0">
    <property type="entry name" value="SUN DOMAIN-CONTAINING OSSIFICATION FACTOR"/>
    <property type="match status" value="1"/>
</dbReference>
<evidence type="ECO:0000259" key="14">
    <source>
        <dbReference type="PROSITE" id="PS51469"/>
    </source>
</evidence>
<keyword evidence="2" id="KW-0812">Transmembrane</keyword>
<feature type="compositionally biased region" description="Polar residues" evidence="12">
    <location>
        <begin position="617"/>
        <end position="637"/>
    </location>
</feature>
<dbReference type="EMBL" id="GEDV01002738">
    <property type="protein sequence ID" value="JAP85819.1"/>
    <property type="molecule type" value="Transcribed_RNA"/>
</dbReference>
<feature type="compositionally biased region" description="Basic and acidic residues" evidence="12">
    <location>
        <begin position="247"/>
        <end position="259"/>
    </location>
</feature>
<feature type="region of interest" description="Disordered" evidence="12">
    <location>
        <begin position="725"/>
        <end position="751"/>
    </location>
</feature>
<keyword evidence="3 13" id="KW-0732">Signal</keyword>
<feature type="coiled-coil region" evidence="11">
    <location>
        <begin position="845"/>
        <end position="915"/>
    </location>
</feature>
<keyword evidence="5" id="KW-1133">Transmembrane helix</keyword>
<feature type="compositionally biased region" description="Polar residues" evidence="12">
    <location>
        <begin position="93"/>
        <end position="111"/>
    </location>
</feature>
<feature type="domain" description="SUN" evidence="14">
    <location>
        <begin position="259"/>
        <end position="419"/>
    </location>
</feature>
<dbReference type="PROSITE" id="PS51257">
    <property type="entry name" value="PROKAR_LIPOPROTEIN"/>
    <property type="match status" value="1"/>
</dbReference>
<feature type="region of interest" description="Disordered" evidence="12">
    <location>
        <begin position="144"/>
        <end position="282"/>
    </location>
</feature>
<dbReference type="PANTHER" id="PTHR12953">
    <property type="entry name" value="MEMBRANE PROTEIN CH1 RELATED"/>
    <property type="match status" value="1"/>
</dbReference>
<feature type="compositionally biased region" description="Low complexity" evidence="12">
    <location>
        <begin position="589"/>
        <end position="616"/>
    </location>
</feature>
<evidence type="ECO:0000256" key="13">
    <source>
        <dbReference type="SAM" id="SignalP"/>
    </source>
</evidence>
<dbReference type="InterPro" id="IPR012919">
    <property type="entry name" value="SUN_dom"/>
</dbReference>
<reference evidence="15" key="1">
    <citation type="journal article" date="2016" name="Ticks Tick Borne Dis.">
        <title>De novo assembly and annotation of the salivary gland transcriptome of Rhipicephalus appendiculatus male and female ticks during blood feeding.</title>
        <authorList>
            <person name="de Castro M.H."/>
            <person name="de Klerk D."/>
            <person name="Pienaar R."/>
            <person name="Latif A.A."/>
            <person name="Rees D.J."/>
            <person name="Mans B.J."/>
        </authorList>
    </citation>
    <scope>NUCLEOTIDE SEQUENCE</scope>
    <source>
        <tissue evidence="15">Salivary glands</tissue>
    </source>
</reference>
<name>A0A131Z333_RHIAP</name>
<evidence type="ECO:0000256" key="4">
    <source>
        <dbReference type="ARBA" id="ARBA00022824"/>
    </source>
</evidence>
<feature type="compositionally biased region" description="Basic residues" evidence="12">
    <location>
        <begin position="1026"/>
        <end position="1040"/>
    </location>
</feature>
<feature type="compositionally biased region" description="Polar residues" evidence="12">
    <location>
        <begin position="726"/>
        <end position="737"/>
    </location>
</feature>
<feature type="compositionally biased region" description="Basic residues" evidence="12">
    <location>
        <begin position="269"/>
        <end position="281"/>
    </location>
</feature>
<feature type="compositionally biased region" description="Low complexity" evidence="12">
    <location>
        <begin position="690"/>
        <end position="711"/>
    </location>
</feature>
<feature type="region of interest" description="Disordered" evidence="12">
    <location>
        <begin position="1103"/>
        <end position="1122"/>
    </location>
</feature>
<sequence length="1158" mass="125252">MAIKSFAFCIVVWLLGCTCCCKEDIESGLGESARTNGAQHASHAAAVPVSEPEAPIQEFPEHSNDLHLVRPEKPNALPVSSTVEVIAQSIDLGSTSSNENPQQEGQQSSLPAANIVSADNEKPREATYTLENDQASLAYSMTQAPDQTNDTEHVKAATPDSSSESDRATVEPVLPGTKQDQESQVPEDTNTREPIEMEEGSFVPGSTPAAKEPSVQLPDGMLKKEGDEGSDHDRKESSEKMPTFVEWKQKMLAEHEKGGEQPPEVRSTPPKKKPTGSKSRRNYASYECGAKVLATNAEADGAGRVLNEQMDEYMLNPCKAKIWFVIELCEMIQVSQVDIANFELFSSMPKEFAVLMSDRYPTRDWTPLGIFTALDQKVVQSFELHSEAYGKYIKVELLSRYGSEHYCPLSLVRVFGTSMIDDYEQLVEKPRDPSSQDDDEEEASTERSASRNVVDRAKDVVISLFKVLRRDQDGEAVDPLASAPCADSNANCSVVNVSRQAHNATARRLGCQQNRSLQFFGSVFWPCTMCSLFVGQSKVAQTLSETNACRFHRTVFLEDDCPVSEPDKGQDPSESTGSLSDMSQKTDSTSELTAASSSPETTSASAPTKSSSTLSTNATSQVETSKSVILPSSDTAQTESSKASSSPLSATAASSLEASASVDQKDLWDNETTSKDFSSASETSHRESTTSHTSAASTTLQSSSQASITTTDSVTATPIIIDVPTSVKTNPSKTSTAGAEAASPVVDSASPNSVTTVLGVPTTSEVDSGVLVMGPETDGGSVVATLPLPLDELVPDTDLQLREVRAPPPEAGALALTNQRESVFMRINNRIKALELNMSLSGQYLEELSRRYRHQMDDMQRAFNRTVNALNKTAQKAAEKDLRQQETLVQLQQQLDNLTQVVNTLLAERQTLSKQIFESHVCLILIEAIILATVFSLCLRHMRASPAIMAQQEGAARPLTPGRLVLKRRTASVGHEERIEELATVAEKKQKPSNEDLHSKSSFVIVEPTMPIVVEAPPAPTEKAKKVNKSKKHKGPRRKTSLPCYPLSKTETGSTAKESCIPESNAGVLFSSKDAPRNTQTVPKTSGARTSVVAAAKGLGTSKFHKGTESKGGQNGTLKSSSTLQPADCIRWSGQSCCNKDDRLGIIKFVRLPGKTPV</sequence>
<organism evidence="15">
    <name type="scientific">Rhipicephalus appendiculatus</name>
    <name type="common">Brown ear tick</name>
    <dbReference type="NCBI Taxonomy" id="34631"/>
    <lineage>
        <taxon>Eukaryota</taxon>
        <taxon>Metazoa</taxon>
        <taxon>Ecdysozoa</taxon>
        <taxon>Arthropoda</taxon>
        <taxon>Chelicerata</taxon>
        <taxon>Arachnida</taxon>
        <taxon>Acari</taxon>
        <taxon>Parasitiformes</taxon>
        <taxon>Ixodida</taxon>
        <taxon>Ixodoidea</taxon>
        <taxon>Ixodidae</taxon>
        <taxon>Rhipicephalinae</taxon>
        <taxon>Rhipicephalus</taxon>
        <taxon>Rhipicephalus</taxon>
    </lineage>
</organism>
<evidence type="ECO:0000256" key="8">
    <source>
        <dbReference type="ARBA" id="ARBA00046288"/>
    </source>
</evidence>
<dbReference type="GO" id="GO:0005789">
    <property type="term" value="C:endoplasmic reticulum membrane"/>
    <property type="evidence" value="ECO:0007669"/>
    <property type="project" value="UniProtKB-SubCell"/>
</dbReference>
<keyword evidence="7" id="KW-0325">Glycoprotein</keyword>
<feature type="compositionally biased region" description="Low complexity" evidence="12">
    <location>
        <begin position="638"/>
        <end position="649"/>
    </location>
</feature>
<evidence type="ECO:0000256" key="7">
    <source>
        <dbReference type="ARBA" id="ARBA00023180"/>
    </source>
</evidence>
<dbReference type="Gene3D" id="2.60.120.260">
    <property type="entry name" value="Galactose-binding domain-like"/>
    <property type="match status" value="1"/>
</dbReference>
<evidence type="ECO:0000256" key="11">
    <source>
        <dbReference type="SAM" id="Coils"/>
    </source>
</evidence>
<feature type="region of interest" description="Disordered" evidence="12">
    <location>
        <begin position="672"/>
        <end position="711"/>
    </location>
</feature>
<evidence type="ECO:0000256" key="6">
    <source>
        <dbReference type="ARBA" id="ARBA00023136"/>
    </source>
</evidence>
<comment type="subunit">
    <text evidence="10">Interacts with EMP65.</text>
</comment>
<feature type="signal peptide" evidence="13">
    <location>
        <begin position="1"/>
        <end position="22"/>
    </location>
</feature>
<dbReference type="AlphaFoldDB" id="A0A131Z333"/>
<comment type="subcellular location">
    <subcellularLocation>
        <location evidence="8">Endomembrane system</location>
        <topology evidence="8">Single-pass type I membrane protein</topology>
    </subcellularLocation>
    <subcellularLocation>
        <location evidence="1">Endoplasmic reticulum membrane</location>
        <topology evidence="1">Single-pass membrane protein</topology>
    </subcellularLocation>
</comment>
<evidence type="ECO:0000256" key="10">
    <source>
        <dbReference type="ARBA" id="ARBA00064635"/>
    </source>
</evidence>
<accession>A0A131Z333</accession>
<dbReference type="GO" id="GO:0034975">
    <property type="term" value="P:protein folding in endoplasmic reticulum"/>
    <property type="evidence" value="ECO:0007669"/>
    <property type="project" value="TreeGrafter"/>
</dbReference>
<evidence type="ECO:0000256" key="1">
    <source>
        <dbReference type="ARBA" id="ARBA00004389"/>
    </source>
</evidence>
<dbReference type="FunFam" id="2.60.120.260:FF:000099">
    <property type="entry name" value="Uncharacterized protein, isoform C"/>
    <property type="match status" value="1"/>
</dbReference>
<evidence type="ECO:0000256" key="5">
    <source>
        <dbReference type="ARBA" id="ARBA00022989"/>
    </source>
</evidence>
<feature type="region of interest" description="Disordered" evidence="12">
    <location>
        <begin position="1017"/>
        <end position="1050"/>
    </location>
</feature>
<dbReference type="InterPro" id="IPR045120">
    <property type="entry name" value="Suco/Slp1-like"/>
</dbReference>
<keyword evidence="11" id="KW-0175">Coiled coil</keyword>
<dbReference type="SUPFAM" id="SSF49785">
    <property type="entry name" value="Galactose-binding domain-like"/>
    <property type="match status" value="1"/>
</dbReference>
<dbReference type="Pfam" id="PF07738">
    <property type="entry name" value="Sad1_UNC"/>
    <property type="match status" value="1"/>
</dbReference>
<feature type="chain" id="PRO_5007286556" evidence="13">
    <location>
        <begin position="23"/>
        <end position="1158"/>
    </location>
</feature>
<feature type="region of interest" description="Disordered" evidence="12">
    <location>
        <begin position="427"/>
        <end position="451"/>
    </location>
</feature>
<feature type="compositionally biased region" description="Basic and acidic residues" evidence="12">
    <location>
        <begin position="221"/>
        <end position="239"/>
    </location>
</feature>
<evidence type="ECO:0000256" key="9">
    <source>
        <dbReference type="ARBA" id="ARBA00061226"/>
    </source>
</evidence>
<protein>
    <submittedName>
        <fullName evidence="15">Mucin</fullName>
    </submittedName>
</protein>
<feature type="compositionally biased region" description="Polar residues" evidence="12">
    <location>
        <begin position="572"/>
        <end position="587"/>
    </location>
</feature>
<proteinExistence type="inferred from homology"/>
<evidence type="ECO:0000256" key="12">
    <source>
        <dbReference type="SAM" id="MobiDB-lite"/>
    </source>
</evidence>